<dbReference type="AlphaFoldDB" id="A0A8I0DHB9"/>
<dbReference type="Proteomes" id="UP000646540">
    <property type="component" value="Unassembled WGS sequence"/>
</dbReference>
<dbReference type="EMBL" id="JACNQW010000048">
    <property type="protein sequence ID" value="MBC5049073.1"/>
    <property type="molecule type" value="Genomic_DNA"/>
</dbReference>
<evidence type="ECO:0000259" key="1">
    <source>
        <dbReference type="Pfam" id="PF12728"/>
    </source>
</evidence>
<accession>A0A8I0DHB9</accession>
<evidence type="ECO:0000313" key="2">
    <source>
        <dbReference type="EMBL" id="MBC5049073.1"/>
    </source>
</evidence>
<proteinExistence type="predicted"/>
<dbReference type="Pfam" id="PF12728">
    <property type="entry name" value="HTH_17"/>
    <property type="match status" value="1"/>
</dbReference>
<comment type="caution">
    <text evidence="2">The sequence shown here is derived from an EMBL/GenBank/DDBJ whole genome shotgun (WGS) entry which is preliminary data.</text>
</comment>
<dbReference type="RefSeq" id="WP_085397633.1">
    <property type="nucleotide sequence ID" value="NZ_JACNQW010000048.1"/>
</dbReference>
<keyword evidence="2" id="KW-0238">DNA-binding</keyword>
<dbReference type="GO" id="GO:0003677">
    <property type="term" value="F:DNA binding"/>
    <property type="evidence" value="ECO:0007669"/>
    <property type="project" value="UniProtKB-KW"/>
</dbReference>
<evidence type="ECO:0000313" key="3">
    <source>
        <dbReference type="Proteomes" id="UP000646540"/>
    </source>
</evidence>
<feature type="domain" description="Helix-turn-helix" evidence="1">
    <location>
        <begin position="5"/>
        <end position="35"/>
    </location>
</feature>
<reference evidence="2" key="1">
    <citation type="submission" date="2020-08" db="EMBL/GenBank/DDBJ databases">
        <title>Genomic evolution and epidemiology of Klebsiella pneumoniae from a major hospital in Beijing, China, over a fifteen-year period: dissemination of known and novel high-risk clones.</title>
        <authorList>
            <person name="Palmieri M."/>
        </authorList>
    </citation>
    <scope>NUCLEOTIDE SEQUENCE</scope>
    <source>
        <strain evidence="2">K7050</strain>
    </source>
</reference>
<protein>
    <submittedName>
        <fullName evidence="2">DNA-binding protein</fullName>
    </submittedName>
</protein>
<organism evidence="2 3">
    <name type="scientific">Klebsiella quasipneumoniae</name>
    <dbReference type="NCBI Taxonomy" id="1463165"/>
    <lineage>
        <taxon>Bacteria</taxon>
        <taxon>Pseudomonadati</taxon>
        <taxon>Pseudomonadota</taxon>
        <taxon>Gammaproteobacteria</taxon>
        <taxon>Enterobacterales</taxon>
        <taxon>Enterobacteriaceae</taxon>
        <taxon>Klebsiella/Raoultella group</taxon>
        <taxon>Klebsiella</taxon>
        <taxon>Klebsiella pneumoniae complex</taxon>
    </lineage>
</organism>
<sequence length="134" mass="15485">MAKVSISEAARLTGKSRTTLHRLIKAGELSTCRGERNAKMLETSELLRVFGAFAPVSVEQEKEQVSGQRDTVTSDRNEQVIYILKQEIEHLNTLLASRDSHIDSLKQAMLLLENREEMRQNTTRPRAWWRFWQS</sequence>
<gene>
    <name evidence="2" type="ORF">H8L09_27505</name>
</gene>
<dbReference type="InterPro" id="IPR041657">
    <property type="entry name" value="HTH_17"/>
</dbReference>
<name>A0A8I0DHB9_9ENTR</name>